<sequence>MKNVSITVRAEWDEEAQVWVATSTDIAGLAVEAENFEALRKKILGAVGDLVELNGFDGDTSMPEIPVHITSDQLALIPNPCH</sequence>
<proteinExistence type="predicted"/>
<reference evidence="2 3" key="1">
    <citation type="submission" date="2016-10" db="EMBL/GenBank/DDBJ databases">
        <authorList>
            <person name="de Groot N.N."/>
        </authorList>
    </citation>
    <scope>NUCLEOTIDE SEQUENCE [LARGE SCALE GENOMIC DNA]</scope>
    <source>
        <strain evidence="2 3">DSM 100674</strain>
    </source>
</reference>
<dbReference type="RefSeq" id="WP_093030647.1">
    <property type="nucleotide sequence ID" value="NZ_FOAG01000001.1"/>
</dbReference>
<evidence type="ECO:0000313" key="3">
    <source>
        <dbReference type="Proteomes" id="UP000199582"/>
    </source>
</evidence>
<name>A0A1H7G019_9RHOB</name>
<feature type="domain" description="DUF1902" evidence="1">
    <location>
        <begin position="7"/>
        <end position="56"/>
    </location>
</feature>
<dbReference type="Pfam" id="PF08972">
    <property type="entry name" value="DUF1902"/>
    <property type="match status" value="1"/>
</dbReference>
<dbReference type="Gene3D" id="3.30.2390.10">
    <property type="entry name" value="TTHA1013-like"/>
    <property type="match status" value="1"/>
</dbReference>
<dbReference type="InterPro" id="IPR015066">
    <property type="entry name" value="DUF1902"/>
</dbReference>
<evidence type="ECO:0000259" key="1">
    <source>
        <dbReference type="Pfam" id="PF08972"/>
    </source>
</evidence>
<accession>A0A1H7G019</accession>
<keyword evidence="3" id="KW-1185">Reference proteome</keyword>
<dbReference type="Proteomes" id="UP000199582">
    <property type="component" value="Unassembled WGS sequence"/>
</dbReference>
<protein>
    <recommendedName>
        <fullName evidence="1">DUF1902 domain-containing protein</fullName>
    </recommendedName>
</protein>
<dbReference type="InterPro" id="IPR035069">
    <property type="entry name" value="TTHA1013/TTHA0281-like"/>
</dbReference>
<dbReference type="OrthoDB" id="7205622at2"/>
<organism evidence="2 3">
    <name type="scientific">Roseovarius azorensis</name>
    <dbReference type="NCBI Taxonomy" id="1287727"/>
    <lineage>
        <taxon>Bacteria</taxon>
        <taxon>Pseudomonadati</taxon>
        <taxon>Pseudomonadota</taxon>
        <taxon>Alphaproteobacteria</taxon>
        <taxon>Rhodobacterales</taxon>
        <taxon>Roseobacteraceae</taxon>
        <taxon>Roseovarius</taxon>
    </lineage>
</organism>
<gene>
    <name evidence="2" type="ORF">SAMN05443999_101198</name>
</gene>
<dbReference type="SUPFAM" id="SSF143100">
    <property type="entry name" value="TTHA1013/TTHA0281-like"/>
    <property type="match status" value="1"/>
</dbReference>
<dbReference type="EMBL" id="FOAG01000001">
    <property type="protein sequence ID" value="SEK31656.1"/>
    <property type="molecule type" value="Genomic_DNA"/>
</dbReference>
<dbReference type="STRING" id="1287727.SAMN05443999_101198"/>
<evidence type="ECO:0000313" key="2">
    <source>
        <dbReference type="EMBL" id="SEK31656.1"/>
    </source>
</evidence>
<dbReference type="AlphaFoldDB" id="A0A1H7G019"/>